<feature type="region of interest" description="Disordered" evidence="1">
    <location>
        <begin position="1"/>
        <end position="25"/>
    </location>
</feature>
<keyword evidence="4" id="KW-1185">Reference proteome</keyword>
<feature type="transmembrane region" description="Helical" evidence="2">
    <location>
        <begin position="397"/>
        <end position="413"/>
    </location>
</feature>
<evidence type="ECO:0000313" key="3">
    <source>
        <dbReference type="EMBL" id="KAJ0396675.1"/>
    </source>
</evidence>
<feature type="transmembrane region" description="Helical" evidence="2">
    <location>
        <begin position="104"/>
        <end position="127"/>
    </location>
</feature>
<proteinExistence type="predicted"/>
<name>A0AAD5Q6L3_PYTIN</name>
<evidence type="ECO:0000313" key="4">
    <source>
        <dbReference type="Proteomes" id="UP001209570"/>
    </source>
</evidence>
<comment type="caution">
    <text evidence="3">The sequence shown here is derived from an EMBL/GenBank/DDBJ whole genome shotgun (WGS) entry which is preliminary data.</text>
</comment>
<feature type="transmembrane region" description="Helical" evidence="2">
    <location>
        <begin position="472"/>
        <end position="496"/>
    </location>
</feature>
<reference evidence="3" key="1">
    <citation type="submission" date="2021-12" db="EMBL/GenBank/DDBJ databases">
        <title>Prjna785345.</title>
        <authorList>
            <person name="Rujirawat T."/>
            <person name="Krajaejun T."/>
        </authorList>
    </citation>
    <scope>NUCLEOTIDE SEQUENCE</scope>
    <source>
        <strain evidence="3">Pi057C3</strain>
    </source>
</reference>
<organism evidence="3 4">
    <name type="scientific">Pythium insidiosum</name>
    <name type="common">Pythiosis disease agent</name>
    <dbReference type="NCBI Taxonomy" id="114742"/>
    <lineage>
        <taxon>Eukaryota</taxon>
        <taxon>Sar</taxon>
        <taxon>Stramenopiles</taxon>
        <taxon>Oomycota</taxon>
        <taxon>Peronosporomycetes</taxon>
        <taxon>Pythiales</taxon>
        <taxon>Pythiaceae</taxon>
        <taxon>Pythium</taxon>
    </lineage>
</organism>
<feature type="transmembrane region" description="Helical" evidence="2">
    <location>
        <begin position="290"/>
        <end position="312"/>
    </location>
</feature>
<feature type="transmembrane region" description="Helical" evidence="2">
    <location>
        <begin position="332"/>
        <end position="351"/>
    </location>
</feature>
<dbReference type="Proteomes" id="UP001209570">
    <property type="component" value="Unassembled WGS sequence"/>
</dbReference>
<protein>
    <recommendedName>
        <fullName evidence="5">Transmembrane protein</fullName>
    </recommendedName>
</protein>
<keyword evidence="2" id="KW-1133">Transmembrane helix</keyword>
<evidence type="ECO:0000256" key="1">
    <source>
        <dbReference type="SAM" id="MobiDB-lite"/>
    </source>
</evidence>
<feature type="transmembrane region" description="Helical" evidence="2">
    <location>
        <begin position="179"/>
        <end position="198"/>
    </location>
</feature>
<evidence type="ECO:0008006" key="5">
    <source>
        <dbReference type="Google" id="ProtNLM"/>
    </source>
</evidence>
<feature type="transmembrane region" description="Helical" evidence="2">
    <location>
        <begin position="433"/>
        <end position="460"/>
    </location>
</feature>
<evidence type="ECO:0000256" key="2">
    <source>
        <dbReference type="SAM" id="Phobius"/>
    </source>
</evidence>
<sequence length="502" mass="55769">MTDESNAPGEAPPPAAPRQQHRRSRFRSSAFDNLWYTVAAAQDLTRRAQWWDALVVIAYLLRNSLLATAFAWLLGFLISLGNFFSGDRPADQPLAMFTSASMFWTSFVLGTCVALAQAATFVPLQCVAHASRPHHSQLWWFRRLFQRLWWQFLVMLAAVAGLCYAIGSAQVGLQSLKLHFYVGGVVSNAFTVCVVDAAREMYLHDTVVGRERGGPQKSSRSWRRALRSQVRGLAMLPLVYVAAGYVHVASQIHLKTAQDTWIFLVASVTIKLITQEGAKHYLLRLKKTRPVLVNSFVAVPTVLIDTQIRLLMYRMPSGSTSSTSSTRASMTSSILLAFVELAMRLSRLLLLKLTIHRRKRRQLSMVAPAAVEKDADMLDWTTRLVQYHAAELQADMYAEYIAIGASMAVYFIFHDHPQYDILGGVDSAASAVLSMDAITACLLQILLEIIVDFVCCLFELSGNIPFRVSRDSTALLTTLFTSCALMAVGLSSAMYLHNTEGS</sequence>
<feature type="transmembrane region" description="Helical" evidence="2">
    <location>
        <begin position="148"/>
        <end position="167"/>
    </location>
</feature>
<keyword evidence="2" id="KW-0812">Transmembrane</keyword>
<keyword evidence="2" id="KW-0472">Membrane</keyword>
<accession>A0AAD5Q6L3</accession>
<dbReference type="EMBL" id="JAKCXM010000285">
    <property type="protein sequence ID" value="KAJ0396675.1"/>
    <property type="molecule type" value="Genomic_DNA"/>
</dbReference>
<dbReference type="AlphaFoldDB" id="A0AAD5Q6L3"/>
<feature type="transmembrane region" description="Helical" evidence="2">
    <location>
        <begin position="65"/>
        <end position="84"/>
    </location>
</feature>
<gene>
    <name evidence="3" type="ORF">P43SY_007165</name>
</gene>